<keyword evidence="3" id="KW-0245">EGF-like domain</keyword>
<dbReference type="SMART" id="SM00209">
    <property type="entry name" value="TSP1"/>
    <property type="match status" value="1"/>
</dbReference>
<name>A0A0B2VK64_TOXCA</name>
<dbReference type="InterPro" id="IPR017050">
    <property type="entry name" value="Metallopeptidase_nem"/>
</dbReference>
<evidence type="ECO:0000313" key="17">
    <source>
        <dbReference type="EMBL" id="KHN81420.1"/>
    </source>
</evidence>
<dbReference type="GO" id="GO:0018996">
    <property type="term" value="P:molting cycle, collagen and cuticulin-based cuticle"/>
    <property type="evidence" value="ECO:0007669"/>
    <property type="project" value="InterPro"/>
</dbReference>
<dbReference type="GO" id="GO:0006508">
    <property type="term" value="P:proteolysis"/>
    <property type="evidence" value="ECO:0007669"/>
    <property type="project" value="UniProtKB-KW"/>
</dbReference>
<dbReference type="CDD" id="cd00041">
    <property type="entry name" value="CUB"/>
    <property type="match status" value="1"/>
</dbReference>
<dbReference type="STRING" id="6265.A0A0B2VK64"/>
<dbReference type="GO" id="GO:0004222">
    <property type="term" value="F:metalloendopeptidase activity"/>
    <property type="evidence" value="ECO:0007669"/>
    <property type="project" value="UniProtKB-UniRule"/>
</dbReference>
<keyword evidence="6" id="KW-0732">Signal</keyword>
<accession>A0A0B2VK64</accession>
<dbReference type="InterPro" id="IPR024079">
    <property type="entry name" value="MetalloPept_cat_dom_sf"/>
</dbReference>
<keyword evidence="18" id="KW-1185">Reference proteome</keyword>
<evidence type="ECO:0000256" key="11">
    <source>
        <dbReference type="ARBA" id="ARBA00023180"/>
    </source>
</evidence>
<dbReference type="OrthoDB" id="291007at2759"/>
<feature type="binding site" evidence="13">
    <location>
        <position position="202"/>
    </location>
    <ligand>
        <name>Zn(2+)</name>
        <dbReference type="ChEBI" id="CHEBI:29105"/>
        <note>catalytic</note>
    </ligand>
</feature>
<dbReference type="InterPro" id="IPR034035">
    <property type="entry name" value="Astacin-like_dom"/>
</dbReference>
<comment type="caution">
    <text evidence="17">The sequence shown here is derived from an EMBL/GenBank/DDBJ whole genome shotgun (WGS) entry which is preliminary data.</text>
</comment>
<dbReference type="FunFam" id="3.40.390.10:FF:000028">
    <property type="entry name" value="Zinc metalloproteinase"/>
    <property type="match status" value="1"/>
</dbReference>
<dbReference type="Proteomes" id="UP000031036">
    <property type="component" value="Unassembled WGS sequence"/>
</dbReference>
<dbReference type="InterPro" id="IPR035914">
    <property type="entry name" value="Sperma_CUB_dom_sf"/>
</dbReference>
<evidence type="ECO:0000256" key="7">
    <source>
        <dbReference type="ARBA" id="ARBA00022801"/>
    </source>
</evidence>
<dbReference type="SUPFAM" id="SSF55486">
    <property type="entry name" value="Metalloproteases ('zincins'), catalytic domain"/>
    <property type="match status" value="1"/>
</dbReference>
<dbReference type="EMBL" id="JPKZ01001539">
    <property type="protein sequence ID" value="KHN81420.1"/>
    <property type="molecule type" value="Genomic_DNA"/>
</dbReference>
<evidence type="ECO:0000256" key="2">
    <source>
        <dbReference type="ARBA" id="ARBA00022525"/>
    </source>
</evidence>
<sequence>QELRKHFSYDDRQLTEMSGLLLQMKELAHSQTFGDRLFSHDVYSKKEVSISIEQPKTVNKLTPYLFEGDILLSTKQAAAILETISMRPSKRRRSKLKPKDFDRRRRSFSSDPEAKWIEFPIKYRFHESLALFQITQIINAIEYWQSHTCLTFQNDDKATGDFIEFFKGEGCYSMIGRFGGRQGVSIGDGCERVGTIEHELGHALGLWHEQSRPDASQYVEVLKAFILPSYISDFLERGTDEIDTLGVPYDLGSVMHYGSTAFSADQKSKTLLTRDPFYQTTIGQREGLSFYDVKIINEAYCKGKTECKNGGYTNPHDCKSCLCPSGFGGAKCEINEKALESQCGGVLKANDKWQTIESPGYPDSGYEPGERCSWLIETTKDARIEMEFVDEFDIFCATTCVDYVELKIGNDLRNTGFRFCCPEHPKGNVVSALNQVVVIFRSAIGEGTGFRLRFRSMAPTTIAGENIWNDWGSWSECSKPCGGCGIRSRVRICATASCTGKSQEFSTCNLQVCPVDPKCAKVKFRNRLCTDSRTCNHLSEALSSCNQPSCCPPFYEANGQCQSDEPILTGSQLDAET</sequence>
<keyword evidence="4 13" id="KW-0645">Protease</keyword>
<evidence type="ECO:0000256" key="10">
    <source>
        <dbReference type="ARBA" id="ARBA00023157"/>
    </source>
</evidence>
<evidence type="ECO:0000256" key="3">
    <source>
        <dbReference type="ARBA" id="ARBA00022536"/>
    </source>
</evidence>
<dbReference type="Pfam" id="PF00431">
    <property type="entry name" value="CUB"/>
    <property type="match status" value="1"/>
</dbReference>
<evidence type="ECO:0000259" key="16">
    <source>
        <dbReference type="PROSITE" id="PS51864"/>
    </source>
</evidence>
<dbReference type="Gene3D" id="2.20.100.10">
    <property type="entry name" value="Thrombospondin type-1 (TSP1) repeat"/>
    <property type="match status" value="1"/>
</dbReference>
<evidence type="ECO:0000256" key="4">
    <source>
        <dbReference type="ARBA" id="ARBA00022670"/>
    </source>
</evidence>
<dbReference type="PROSITE" id="PS00022">
    <property type="entry name" value="EGF_1"/>
    <property type="match status" value="1"/>
</dbReference>
<keyword evidence="2" id="KW-0964">Secreted</keyword>
<dbReference type="InterPro" id="IPR036383">
    <property type="entry name" value="TSP1_rpt_sf"/>
</dbReference>
<evidence type="ECO:0000256" key="14">
    <source>
        <dbReference type="RuleBase" id="RU361183"/>
    </source>
</evidence>
<dbReference type="PROSITE" id="PS51864">
    <property type="entry name" value="ASTACIN"/>
    <property type="match status" value="1"/>
</dbReference>
<comment type="cofactor">
    <cofactor evidence="13 14">
        <name>Zn(2+)</name>
        <dbReference type="ChEBI" id="CHEBI:29105"/>
    </cofactor>
    <text evidence="13 14">Binds 1 zinc ion per subunit.</text>
</comment>
<dbReference type="PROSITE" id="PS01186">
    <property type="entry name" value="EGF_2"/>
    <property type="match status" value="1"/>
</dbReference>
<dbReference type="InterPro" id="IPR001506">
    <property type="entry name" value="Peptidase_M12A"/>
</dbReference>
<dbReference type="Pfam" id="PF01400">
    <property type="entry name" value="Astacin"/>
    <property type="match status" value="1"/>
</dbReference>
<dbReference type="Gene3D" id="2.60.120.290">
    <property type="entry name" value="Spermadhesin, CUB domain"/>
    <property type="match status" value="1"/>
</dbReference>
<dbReference type="PANTHER" id="PTHR10127">
    <property type="entry name" value="DISCOIDIN, CUB, EGF, LAMININ , AND ZINC METALLOPROTEASE DOMAIN CONTAINING"/>
    <property type="match status" value="1"/>
</dbReference>
<evidence type="ECO:0000256" key="9">
    <source>
        <dbReference type="ARBA" id="ARBA00023049"/>
    </source>
</evidence>
<keyword evidence="5 13" id="KW-0479">Metal-binding</keyword>
<evidence type="ECO:0000256" key="13">
    <source>
        <dbReference type="PROSITE-ProRule" id="PRU01211"/>
    </source>
</evidence>
<evidence type="ECO:0000256" key="5">
    <source>
        <dbReference type="ARBA" id="ARBA00022723"/>
    </source>
</evidence>
<dbReference type="PRINTS" id="PR00480">
    <property type="entry name" value="ASTACIN"/>
</dbReference>
<reference evidence="17 18" key="1">
    <citation type="submission" date="2014-11" db="EMBL/GenBank/DDBJ databases">
        <title>Genetic blueprint of the zoonotic pathogen Toxocara canis.</title>
        <authorList>
            <person name="Zhu X.-Q."/>
            <person name="Korhonen P.K."/>
            <person name="Cai H."/>
            <person name="Young N.D."/>
            <person name="Nejsum P."/>
            <person name="von Samson-Himmelstjerna G."/>
            <person name="Boag P.R."/>
            <person name="Tan P."/>
            <person name="Li Q."/>
            <person name="Min J."/>
            <person name="Yang Y."/>
            <person name="Wang X."/>
            <person name="Fang X."/>
            <person name="Hall R.S."/>
            <person name="Hofmann A."/>
            <person name="Sternberg P.W."/>
            <person name="Jex A.R."/>
            <person name="Gasser R.B."/>
        </authorList>
    </citation>
    <scope>NUCLEOTIDE SEQUENCE [LARGE SCALE GENOMIC DNA]</scope>
    <source>
        <strain evidence="17">PN_DK_2014</strain>
    </source>
</reference>
<feature type="binding site" evidence="13">
    <location>
        <position position="208"/>
    </location>
    <ligand>
        <name>Zn(2+)</name>
        <dbReference type="ChEBI" id="CHEBI:29105"/>
        <note>catalytic</note>
    </ligand>
</feature>
<comment type="caution">
    <text evidence="12">Lacks conserved residue(s) required for the propagation of feature annotation.</text>
</comment>
<dbReference type="CDD" id="cd04280">
    <property type="entry name" value="ZnMc_astacin_like"/>
    <property type="match status" value="1"/>
</dbReference>
<dbReference type="SUPFAM" id="SSF49854">
    <property type="entry name" value="Spermadhesin, CUB domain"/>
    <property type="match status" value="1"/>
</dbReference>
<feature type="domain" description="Peptidase M12A" evidence="16">
    <location>
        <begin position="107"/>
        <end position="302"/>
    </location>
</feature>
<keyword evidence="7 13" id="KW-0378">Hydrolase</keyword>
<evidence type="ECO:0000313" key="18">
    <source>
        <dbReference type="Proteomes" id="UP000031036"/>
    </source>
</evidence>
<organism evidence="17 18">
    <name type="scientific">Toxocara canis</name>
    <name type="common">Canine roundworm</name>
    <dbReference type="NCBI Taxonomy" id="6265"/>
    <lineage>
        <taxon>Eukaryota</taxon>
        <taxon>Metazoa</taxon>
        <taxon>Ecdysozoa</taxon>
        <taxon>Nematoda</taxon>
        <taxon>Chromadorea</taxon>
        <taxon>Rhabditida</taxon>
        <taxon>Spirurina</taxon>
        <taxon>Ascaridomorpha</taxon>
        <taxon>Ascaridoidea</taxon>
        <taxon>Toxocaridae</taxon>
        <taxon>Toxocara</taxon>
    </lineage>
</organism>
<dbReference type="GO" id="GO:0005576">
    <property type="term" value="C:extracellular region"/>
    <property type="evidence" value="ECO:0007669"/>
    <property type="project" value="UniProtKB-SubCell"/>
</dbReference>
<feature type="domain" description="CUB" evidence="15">
    <location>
        <begin position="343"/>
        <end position="457"/>
    </location>
</feature>
<dbReference type="InterPro" id="IPR000884">
    <property type="entry name" value="TSP1_rpt"/>
</dbReference>
<feature type="binding site" evidence="13">
    <location>
        <position position="198"/>
    </location>
    <ligand>
        <name>Zn(2+)</name>
        <dbReference type="ChEBI" id="CHEBI:29105"/>
        <note>catalytic</note>
    </ligand>
</feature>
<dbReference type="SUPFAM" id="SSF82895">
    <property type="entry name" value="TSP-1 type 1 repeat"/>
    <property type="match status" value="1"/>
</dbReference>
<keyword evidence="8 13" id="KW-0862">Zinc</keyword>
<evidence type="ECO:0000256" key="12">
    <source>
        <dbReference type="PROSITE-ProRule" id="PRU00059"/>
    </source>
</evidence>
<keyword evidence="11" id="KW-0325">Glycoprotein</keyword>
<dbReference type="PROSITE" id="PS01180">
    <property type="entry name" value="CUB"/>
    <property type="match status" value="1"/>
</dbReference>
<dbReference type="AlphaFoldDB" id="A0A0B2VK64"/>
<dbReference type="InterPro" id="IPR000742">
    <property type="entry name" value="EGF"/>
</dbReference>
<evidence type="ECO:0000256" key="1">
    <source>
        <dbReference type="ARBA" id="ARBA00004613"/>
    </source>
</evidence>
<dbReference type="Gene3D" id="3.40.390.10">
    <property type="entry name" value="Collagenase (Catalytic Domain)"/>
    <property type="match status" value="1"/>
</dbReference>
<keyword evidence="10" id="KW-1015">Disulfide bond</keyword>
<dbReference type="OMA" id="INEAYCK"/>
<feature type="non-terminal residue" evidence="17">
    <location>
        <position position="1"/>
    </location>
</feature>
<gene>
    <name evidence="17" type="primary">nas-36</name>
    <name evidence="17" type="ORF">Tcan_13828</name>
</gene>
<comment type="subcellular location">
    <subcellularLocation>
        <location evidence="1">Secreted</location>
    </subcellularLocation>
</comment>
<dbReference type="InterPro" id="IPR006026">
    <property type="entry name" value="Peptidase_Metallo"/>
</dbReference>
<dbReference type="EC" id="3.4.24.-" evidence="14"/>
<dbReference type="SMART" id="SM00235">
    <property type="entry name" value="ZnMc"/>
    <property type="match status" value="1"/>
</dbReference>
<dbReference type="PIRSF" id="PIRSF036365">
    <property type="entry name" value="Astacin_nematoda"/>
    <property type="match status" value="1"/>
</dbReference>
<keyword evidence="9 13" id="KW-0482">Metalloprotease</keyword>
<evidence type="ECO:0000259" key="15">
    <source>
        <dbReference type="PROSITE" id="PS01180"/>
    </source>
</evidence>
<dbReference type="PROSITE" id="PS50092">
    <property type="entry name" value="TSP1"/>
    <property type="match status" value="1"/>
</dbReference>
<feature type="active site" evidence="13">
    <location>
        <position position="199"/>
    </location>
</feature>
<evidence type="ECO:0000256" key="8">
    <source>
        <dbReference type="ARBA" id="ARBA00022833"/>
    </source>
</evidence>
<evidence type="ECO:0000256" key="6">
    <source>
        <dbReference type="ARBA" id="ARBA00022729"/>
    </source>
</evidence>
<proteinExistence type="predicted"/>
<dbReference type="MEROPS" id="M12.319"/>
<dbReference type="Pfam" id="PF00090">
    <property type="entry name" value="TSP_1"/>
    <property type="match status" value="1"/>
</dbReference>
<dbReference type="GO" id="GO:0008270">
    <property type="term" value="F:zinc ion binding"/>
    <property type="evidence" value="ECO:0007669"/>
    <property type="project" value="UniProtKB-UniRule"/>
</dbReference>
<dbReference type="SMART" id="SM00042">
    <property type="entry name" value="CUB"/>
    <property type="match status" value="1"/>
</dbReference>
<protein>
    <recommendedName>
        <fullName evidence="14">Metalloendopeptidase</fullName>
        <ecNumber evidence="14">3.4.24.-</ecNumber>
    </recommendedName>
</protein>
<dbReference type="PANTHER" id="PTHR10127:SF849">
    <property type="entry name" value="ZINC METALLOPROTEINASE NAS-36"/>
    <property type="match status" value="1"/>
</dbReference>
<dbReference type="InterPro" id="IPR000859">
    <property type="entry name" value="CUB_dom"/>
</dbReference>